<evidence type="ECO:0000259" key="7">
    <source>
        <dbReference type="Pfam" id="PF02879"/>
    </source>
</evidence>
<dbReference type="Pfam" id="PF02878">
    <property type="entry name" value="PGM_PMM_I"/>
    <property type="match status" value="1"/>
</dbReference>
<proteinExistence type="evidence at transcript level"/>
<evidence type="ECO:0000256" key="3">
    <source>
        <dbReference type="ARBA" id="ARBA00022723"/>
    </source>
</evidence>
<evidence type="ECO:0000256" key="1">
    <source>
        <dbReference type="ARBA" id="ARBA00010231"/>
    </source>
</evidence>
<feature type="domain" description="Alpha-D-phosphohexomutase alpha/beta/alpha" evidence="6">
    <location>
        <begin position="78"/>
        <end position="215"/>
    </location>
</feature>
<dbReference type="HOGENOM" id="CLU_016950_0_1_1"/>
<evidence type="ECO:0000259" key="8">
    <source>
        <dbReference type="Pfam" id="PF02880"/>
    </source>
</evidence>
<organism evidence="9">
    <name type="scientific">Drosophila melanogaster</name>
    <name type="common">Fruit fly</name>
    <dbReference type="NCBI Taxonomy" id="7227"/>
    <lineage>
        <taxon>Eukaryota</taxon>
        <taxon>Metazoa</taxon>
        <taxon>Ecdysozoa</taxon>
        <taxon>Arthropoda</taxon>
        <taxon>Hexapoda</taxon>
        <taxon>Insecta</taxon>
        <taxon>Pterygota</taxon>
        <taxon>Neoptera</taxon>
        <taxon>Endopterygota</taxon>
        <taxon>Diptera</taxon>
        <taxon>Brachycera</taxon>
        <taxon>Muscomorpha</taxon>
        <taxon>Ephydroidea</taxon>
        <taxon>Drosophilidae</taxon>
        <taxon>Drosophila</taxon>
        <taxon>Sophophora</taxon>
    </lineage>
</organism>
<reference evidence="9" key="1">
    <citation type="submission" date="2012-03" db="EMBL/GenBank/DDBJ databases">
        <authorList>
            <person name="Carlson J."/>
            <person name="Booth B."/>
            <person name="Frise E."/>
            <person name="Park S."/>
            <person name="Wan K."/>
            <person name="Yu C."/>
            <person name="Celniker S."/>
        </authorList>
    </citation>
    <scope>NUCLEOTIDE SEQUENCE</scope>
</reference>
<dbReference type="PANTHER" id="PTHR45745:SF1">
    <property type="entry name" value="PHOSPHOGLUCOMUTASE 2B-RELATED"/>
    <property type="match status" value="1"/>
</dbReference>
<sequence length="634" mass="71936">TNLGQNMSISVKRKTVISPQELLKTLELSGEEDLDLQIKNWVMWDRNEATLQQVTEAVRDQDWKALRVRLCHRITYLTTGLRGVMRAGFDSLNDVVIIEVAQGICAYLVDAYPSIQKRQTQGVVVGYDGRYNSKRFAQLIATVFLNNDFKVFLFTRMIPTPFIPFTVVTLQCLAGIVVTASHNVKEDNGIKVYWSNGAQAMAPHDQRIHDYMMNNLEPKPSSWETSLVLDHPLVEDPYRQIYPLFYEALKTLIPPIYLETNECSQLRFIYTALHGVGYPFMREAFYQARLKPVIPVVEQKEADPEFPTLVKPNPEEGKEALKLAIKKADAEHCTLVLANDPDVDRLAVAELDPRGRWKLFNGNELGALLGWWALENYKTRTPKPAVTNCIMIATLVSSRILAAMARVEGFIFVEGMPSFPWMAHRALELEKSGRTVLFAFEECFGYMFGMSLPDKDGIGAAMQLASMACYLRSTRNVTLIEKLREIYDTYGYHSSISSVYMADSPETITSVFDHLRNFTDEEGYPKFILDEEFEVVHIRDLTIGLDTSFSDGKARMPVTPDAQLITFTFTNGYVVTLRSAPNDIKIKLNAEICGLPEEKQWEELHDKLNRMTNAVVEEFLQPEENGLTDASTIQ</sequence>
<dbReference type="GO" id="GO:0005975">
    <property type="term" value="P:carbohydrate metabolic process"/>
    <property type="evidence" value="ECO:0007669"/>
    <property type="project" value="InterPro"/>
</dbReference>
<dbReference type="AlphaFoldDB" id="H8F4Q3"/>
<evidence type="ECO:0000256" key="4">
    <source>
        <dbReference type="ARBA" id="ARBA00022842"/>
    </source>
</evidence>
<dbReference type="GO" id="GO:0046872">
    <property type="term" value="F:metal ion binding"/>
    <property type="evidence" value="ECO:0007669"/>
    <property type="project" value="UniProtKB-KW"/>
</dbReference>
<dbReference type="CDD" id="cd05799">
    <property type="entry name" value="PGM2"/>
    <property type="match status" value="1"/>
</dbReference>
<name>H8F4Q3_DROME</name>
<feature type="non-terminal residue" evidence="9">
    <location>
        <position position="1"/>
    </location>
</feature>
<evidence type="ECO:0000256" key="2">
    <source>
        <dbReference type="ARBA" id="ARBA00022553"/>
    </source>
</evidence>
<dbReference type="Pfam" id="PF02879">
    <property type="entry name" value="PGM_PMM_II"/>
    <property type="match status" value="1"/>
</dbReference>
<dbReference type="InterPro" id="IPR005844">
    <property type="entry name" value="A-D-PHexomutase_a/b/a-I"/>
</dbReference>
<dbReference type="VEuPathDB" id="VectorBase:FBgn0033969"/>
<keyword evidence="5" id="KW-0413">Isomerase</keyword>
<gene>
    <name evidence="9" type="primary">CG10202-RA</name>
</gene>
<dbReference type="Bgee" id="FBgn0033969">
    <property type="expression patterns" value="Expressed in early elongation stage spermatid (Drosophila) in testis and 22 other cell types or tissues"/>
</dbReference>
<dbReference type="GO" id="GO:0016868">
    <property type="term" value="F:intramolecular phosphotransferase activity"/>
    <property type="evidence" value="ECO:0007669"/>
    <property type="project" value="InterPro"/>
</dbReference>
<protein>
    <submittedName>
        <fullName evidence="9">FI19482p1</fullName>
    </submittedName>
</protein>
<dbReference type="Pfam" id="PF02880">
    <property type="entry name" value="PGM_PMM_III"/>
    <property type="match status" value="1"/>
</dbReference>
<accession>H8F4Q3</accession>
<dbReference type="PANTHER" id="PTHR45745">
    <property type="entry name" value="PHOSPHOMANNOMUTASE 45A"/>
    <property type="match status" value="1"/>
</dbReference>
<dbReference type="InterPro" id="IPR005846">
    <property type="entry name" value="A-D-PHexomutase_a/b/a-III"/>
</dbReference>
<evidence type="ECO:0000259" key="6">
    <source>
        <dbReference type="Pfam" id="PF02878"/>
    </source>
</evidence>
<dbReference type="SUPFAM" id="SSF53738">
    <property type="entry name" value="Phosphoglucomutase, first 3 domains"/>
    <property type="match status" value="3"/>
</dbReference>
<feature type="domain" description="Alpha-D-phosphohexomutase alpha/beta/alpha" evidence="8">
    <location>
        <begin position="361"/>
        <end position="488"/>
    </location>
</feature>
<dbReference type="InterPro" id="IPR016055">
    <property type="entry name" value="A-D-PHexomutase_a/b/a-I/II/III"/>
</dbReference>
<keyword evidence="3" id="KW-0479">Metal-binding</keyword>
<comment type="similarity">
    <text evidence="1">Belongs to the phosphohexose mutase family.</text>
</comment>
<feature type="domain" description="Alpha-D-phosphohexomutase alpha/beta/alpha" evidence="7">
    <location>
        <begin position="248"/>
        <end position="355"/>
    </location>
</feature>
<dbReference type="OrthoDB" id="8300170at2759"/>
<keyword evidence="2" id="KW-0597">Phosphoprotein</keyword>
<dbReference type="EMBL" id="BT133293">
    <property type="protein sequence ID" value="AFC93062.1"/>
    <property type="molecule type" value="mRNA"/>
</dbReference>
<evidence type="ECO:0000256" key="5">
    <source>
        <dbReference type="ARBA" id="ARBA00023235"/>
    </source>
</evidence>
<keyword evidence="4" id="KW-0460">Magnesium</keyword>
<evidence type="ECO:0000313" key="9">
    <source>
        <dbReference type="EMBL" id="AFC93062.1"/>
    </source>
</evidence>
<dbReference type="ExpressionAtlas" id="H8F4Q3">
    <property type="expression patterns" value="baseline and differential"/>
</dbReference>
<dbReference type="Gene3D" id="3.40.120.10">
    <property type="entry name" value="Alpha-D-Glucose-1,6-Bisphosphate, subunit A, domain 3"/>
    <property type="match status" value="3"/>
</dbReference>
<dbReference type="InterPro" id="IPR005845">
    <property type="entry name" value="A-D-PHexomutase_a/b/a-II"/>
</dbReference>